<dbReference type="Proteomes" id="UP000478463">
    <property type="component" value="Chromosome"/>
</dbReference>
<dbReference type="KEGG" id="egd:GS424_014500"/>
<reference evidence="1 2" key="1">
    <citation type="submission" date="2020-10" db="EMBL/GenBank/DDBJ databases">
        <title>Eggerthella sp. nov., isolated from human feces.</title>
        <authorList>
            <person name="Yajun G."/>
        </authorList>
    </citation>
    <scope>NUCLEOTIDE SEQUENCE [LARGE SCALE GENOMIC DNA]</scope>
    <source>
        <strain evidence="1 2">HF-1101</strain>
    </source>
</reference>
<proteinExistence type="predicted"/>
<dbReference type="EMBL" id="CP063310">
    <property type="protein sequence ID" value="QOS67701.1"/>
    <property type="molecule type" value="Genomic_DNA"/>
</dbReference>
<organism evidence="1 2">
    <name type="scientific">Eggerthella guodeyinii</name>
    <dbReference type="NCBI Taxonomy" id="2690837"/>
    <lineage>
        <taxon>Bacteria</taxon>
        <taxon>Bacillati</taxon>
        <taxon>Actinomycetota</taxon>
        <taxon>Coriobacteriia</taxon>
        <taxon>Eggerthellales</taxon>
        <taxon>Eggerthellaceae</taxon>
        <taxon>Eggerthella</taxon>
    </lineage>
</organism>
<evidence type="ECO:0000313" key="2">
    <source>
        <dbReference type="Proteomes" id="UP000478463"/>
    </source>
</evidence>
<dbReference type="InterPro" id="IPR025699">
    <property type="entry name" value="ABC2_memb-like"/>
</dbReference>
<evidence type="ECO:0000313" key="1">
    <source>
        <dbReference type="EMBL" id="QOS67701.1"/>
    </source>
</evidence>
<name>A0A6L7IQE7_9ACTN</name>
<protein>
    <submittedName>
        <fullName evidence="1">ABC-2 transporter permease</fullName>
    </submittedName>
</protein>
<gene>
    <name evidence="1" type="ORF">GS424_014500</name>
</gene>
<accession>A0A6L7IQE7</accession>
<dbReference type="AlphaFoldDB" id="A0A6L7IQE7"/>
<sequence length="235" mass="25157">MKTMMLADFLALAKSLPKNVVLWALLATGVCLVAGNATPIILLTGFPMSHMVLMPLLTRDQRREWMAFRQALPLSRADVVRGRYASIAVIVAGCVALGIAAYTAACVLNAIVPGLPLMHHFTRGFDAPGAVSFAAGTFALTIAMFSAVLPFMFANSYRKLASYIPFAFMLALMGWIYLFRSIDFDAFLPIVGQVIATAQTLGGSLLVAACVTAAALALYVVSERAALRGYATRDL</sequence>
<dbReference type="Pfam" id="PF13346">
    <property type="entry name" value="ABC2_membrane_5"/>
    <property type="match status" value="1"/>
</dbReference>
<dbReference type="RefSeq" id="WP_160941193.1">
    <property type="nucleotide sequence ID" value="NZ_CP063310.1"/>
</dbReference>